<accession>A0A2P5CIX0</accession>
<evidence type="ECO:0000313" key="3">
    <source>
        <dbReference type="Proteomes" id="UP000237105"/>
    </source>
</evidence>
<protein>
    <submittedName>
        <fullName evidence="2">Uncharacterized protein</fullName>
    </submittedName>
</protein>
<proteinExistence type="predicted"/>
<comment type="caution">
    <text evidence="2">The sequence shown here is derived from an EMBL/GenBank/DDBJ whole genome shotgun (WGS) entry which is preliminary data.</text>
</comment>
<dbReference type="EMBL" id="JXTB01000125">
    <property type="protein sequence ID" value="PON60983.1"/>
    <property type="molecule type" value="Genomic_DNA"/>
</dbReference>
<evidence type="ECO:0000313" key="2">
    <source>
        <dbReference type="EMBL" id="PON60983.1"/>
    </source>
</evidence>
<name>A0A2P5CIX0_PARAD</name>
<sequence>MLLDIDLYFTTSRSLPKFNAVINTNLPSPNLKLLSLMKNYNSARFLDFTFLNRSWCISTPDACIGGARKNCLNGHCFALSNKSYFSNLFLIFDITVIPFIVTLPGMCSPKVTRSFDF</sequence>
<dbReference type="Proteomes" id="UP000237105">
    <property type="component" value="Unassembled WGS sequence"/>
</dbReference>
<organism evidence="2 3">
    <name type="scientific">Parasponia andersonii</name>
    <name type="common">Sponia andersonii</name>
    <dbReference type="NCBI Taxonomy" id="3476"/>
    <lineage>
        <taxon>Eukaryota</taxon>
        <taxon>Viridiplantae</taxon>
        <taxon>Streptophyta</taxon>
        <taxon>Embryophyta</taxon>
        <taxon>Tracheophyta</taxon>
        <taxon>Spermatophyta</taxon>
        <taxon>Magnoliopsida</taxon>
        <taxon>eudicotyledons</taxon>
        <taxon>Gunneridae</taxon>
        <taxon>Pentapetalae</taxon>
        <taxon>rosids</taxon>
        <taxon>fabids</taxon>
        <taxon>Rosales</taxon>
        <taxon>Cannabaceae</taxon>
        <taxon>Parasponia</taxon>
    </lineage>
</organism>
<keyword evidence="1" id="KW-1133">Transmembrane helix</keyword>
<dbReference type="AlphaFoldDB" id="A0A2P5CIX0"/>
<keyword evidence="1" id="KW-0472">Membrane</keyword>
<gene>
    <name evidence="2" type="ORF">PanWU01x14_149510</name>
</gene>
<keyword evidence="1" id="KW-0812">Transmembrane</keyword>
<feature type="transmembrane region" description="Helical" evidence="1">
    <location>
        <begin position="88"/>
        <end position="107"/>
    </location>
</feature>
<keyword evidence="3" id="KW-1185">Reference proteome</keyword>
<evidence type="ECO:0000256" key="1">
    <source>
        <dbReference type="SAM" id="Phobius"/>
    </source>
</evidence>
<reference evidence="3" key="1">
    <citation type="submission" date="2016-06" db="EMBL/GenBank/DDBJ databases">
        <title>Parallel loss of symbiosis genes in relatives of nitrogen-fixing non-legume Parasponia.</title>
        <authorList>
            <person name="Van Velzen R."/>
            <person name="Holmer R."/>
            <person name="Bu F."/>
            <person name="Rutten L."/>
            <person name="Van Zeijl A."/>
            <person name="Liu W."/>
            <person name="Santuari L."/>
            <person name="Cao Q."/>
            <person name="Sharma T."/>
            <person name="Shen D."/>
            <person name="Roswanjaya Y."/>
            <person name="Wardhani T."/>
            <person name="Kalhor M.S."/>
            <person name="Jansen J."/>
            <person name="Van den Hoogen J."/>
            <person name="Gungor B."/>
            <person name="Hartog M."/>
            <person name="Hontelez J."/>
            <person name="Verver J."/>
            <person name="Yang W.-C."/>
            <person name="Schijlen E."/>
            <person name="Repin R."/>
            <person name="Schilthuizen M."/>
            <person name="Schranz E."/>
            <person name="Heidstra R."/>
            <person name="Miyata K."/>
            <person name="Fedorova E."/>
            <person name="Kohlen W."/>
            <person name="Bisseling T."/>
            <person name="Smit S."/>
            <person name="Geurts R."/>
        </authorList>
    </citation>
    <scope>NUCLEOTIDE SEQUENCE [LARGE SCALE GENOMIC DNA]</scope>
    <source>
        <strain evidence="3">cv. WU1-14</strain>
    </source>
</reference>